<dbReference type="InterPro" id="IPR001932">
    <property type="entry name" value="PPM-type_phosphatase-like_dom"/>
</dbReference>
<comment type="caution">
    <text evidence="2">The sequence shown here is derived from an EMBL/GenBank/DDBJ whole genome shotgun (WGS) entry which is preliminary data.</text>
</comment>
<dbReference type="InterPro" id="IPR036457">
    <property type="entry name" value="PPM-type-like_dom_sf"/>
</dbReference>
<dbReference type="PROSITE" id="PS51746">
    <property type="entry name" value="PPM_2"/>
    <property type="match status" value="1"/>
</dbReference>
<evidence type="ECO:0000313" key="3">
    <source>
        <dbReference type="Proteomes" id="UP000825935"/>
    </source>
</evidence>
<protein>
    <recommendedName>
        <fullName evidence="1">PPM-type phosphatase domain-containing protein</fullName>
    </recommendedName>
</protein>
<dbReference type="OrthoDB" id="420076at2759"/>
<dbReference type="EMBL" id="CM035408">
    <property type="protein sequence ID" value="KAH7441876.1"/>
    <property type="molecule type" value="Genomic_DNA"/>
</dbReference>
<sequence length="269" mass="30446">MAFDATEQGFESLVVEAWPTAPHIATVGSCCLVGVVTDETIYIANCGDSRAVLGSIFRSTGKIAPVQLTTEHNAALETVREELRTLHPDDPRIVLQKRGVWRVKGIIQVSRAIGDMYLKRQEFNRDPISPQFRLSEPLVRPVLTAEPDLHVHKLQPQDKFLIFASDGLWEHLSNEDAVGLVSKHPQRGIARRLIRVALEEAARKREMRYSDLKKIQRGIRRHFHDDITVIVVFLDYEIISHGQVNDGHFVRVDSHSSDRNGVSRVFGNY</sequence>
<dbReference type="InterPro" id="IPR015655">
    <property type="entry name" value="PP2C"/>
</dbReference>
<dbReference type="Proteomes" id="UP000825935">
    <property type="component" value="Chromosome 3"/>
</dbReference>
<dbReference type="Gene3D" id="3.60.40.10">
    <property type="entry name" value="PPM-type phosphatase domain"/>
    <property type="match status" value="1"/>
</dbReference>
<keyword evidence="3" id="KW-1185">Reference proteome</keyword>
<name>A0A8T2V7A1_CERRI</name>
<accession>A0A8T2V7A1</accession>
<evidence type="ECO:0000259" key="1">
    <source>
        <dbReference type="PROSITE" id="PS51746"/>
    </source>
</evidence>
<reference evidence="2" key="1">
    <citation type="submission" date="2021-08" db="EMBL/GenBank/DDBJ databases">
        <title>WGS assembly of Ceratopteris richardii.</title>
        <authorList>
            <person name="Marchant D.B."/>
            <person name="Chen G."/>
            <person name="Jenkins J."/>
            <person name="Shu S."/>
            <person name="Leebens-Mack J."/>
            <person name="Grimwood J."/>
            <person name="Schmutz J."/>
            <person name="Soltis P."/>
            <person name="Soltis D."/>
            <person name="Chen Z.-H."/>
        </authorList>
    </citation>
    <scope>NUCLEOTIDE SEQUENCE</scope>
    <source>
        <strain evidence="2">Whitten #5841</strain>
        <tissue evidence="2">Leaf</tissue>
    </source>
</reference>
<dbReference type="SMART" id="SM00332">
    <property type="entry name" value="PP2Cc"/>
    <property type="match status" value="1"/>
</dbReference>
<dbReference type="AlphaFoldDB" id="A0A8T2V7A1"/>
<gene>
    <name evidence="2" type="ORF">KP509_03G060100</name>
</gene>
<feature type="domain" description="PPM-type phosphatase" evidence="1">
    <location>
        <begin position="1"/>
        <end position="234"/>
    </location>
</feature>
<organism evidence="2 3">
    <name type="scientific">Ceratopteris richardii</name>
    <name type="common">Triangle waterfern</name>
    <dbReference type="NCBI Taxonomy" id="49495"/>
    <lineage>
        <taxon>Eukaryota</taxon>
        <taxon>Viridiplantae</taxon>
        <taxon>Streptophyta</taxon>
        <taxon>Embryophyta</taxon>
        <taxon>Tracheophyta</taxon>
        <taxon>Polypodiopsida</taxon>
        <taxon>Polypodiidae</taxon>
        <taxon>Polypodiales</taxon>
        <taxon>Pteridineae</taxon>
        <taxon>Pteridaceae</taxon>
        <taxon>Parkerioideae</taxon>
        <taxon>Ceratopteris</taxon>
    </lineage>
</organism>
<dbReference type="GO" id="GO:0004722">
    <property type="term" value="F:protein serine/threonine phosphatase activity"/>
    <property type="evidence" value="ECO:0007669"/>
    <property type="project" value="InterPro"/>
</dbReference>
<proteinExistence type="predicted"/>
<dbReference type="CDD" id="cd00143">
    <property type="entry name" value="PP2Cc"/>
    <property type="match status" value="1"/>
</dbReference>
<dbReference type="PANTHER" id="PTHR47992">
    <property type="entry name" value="PROTEIN PHOSPHATASE"/>
    <property type="match status" value="1"/>
</dbReference>
<dbReference type="Pfam" id="PF00481">
    <property type="entry name" value="PP2C"/>
    <property type="match status" value="1"/>
</dbReference>
<dbReference type="SUPFAM" id="SSF81606">
    <property type="entry name" value="PP2C-like"/>
    <property type="match status" value="1"/>
</dbReference>
<evidence type="ECO:0000313" key="2">
    <source>
        <dbReference type="EMBL" id="KAH7441876.1"/>
    </source>
</evidence>